<dbReference type="Proteomes" id="UP000279275">
    <property type="component" value="Unassembled WGS sequence"/>
</dbReference>
<dbReference type="PANTHER" id="PTHR11814">
    <property type="entry name" value="SULFATE TRANSPORTER"/>
    <property type="match status" value="1"/>
</dbReference>
<evidence type="ECO:0000259" key="6">
    <source>
        <dbReference type="PROSITE" id="PS50801"/>
    </source>
</evidence>
<keyword evidence="4 5" id="KW-0472">Membrane</keyword>
<dbReference type="GO" id="GO:0016020">
    <property type="term" value="C:membrane"/>
    <property type="evidence" value="ECO:0007669"/>
    <property type="project" value="UniProtKB-SubCell"/>
</dbReference>
<organism evidence="7 8">
    <name type="scientific">Nocardia stercoris</name>
    <dbReference type="NCBI Taxonomy" id="2483361"/>
    <lineage>
        <taxon>Bacteria</taxon>
        <taxon>Bacillati</taxon>
        <taxon>Actinomycetota</taxon>
        <taxon>Actinomycetes</taxon>
        <taxon>Mycobacteriales</taxon>
        <taxon>Nocardiaceae</taxon>
        <taxon>Nocardia</taxon>
    </lineage>
</organism>
<dbReference type="AlphaFoldDB" id="A0A3M2KU48"/>
<dbReference type="Pfam" id="PF00916">
    <property type="entry name" value="Sulfate_transp"/>
    <property type="match status" value="1"/>
</dbReference>
<dbReference type="SUPFAM" id="SSF52091">
    <property type="entry name" value="SpoIIaa-like"/>
    <property type="match status" value="1"/>
</dbReference>
<keyword evidence="3 5" id="KW-1133">Transmembrane helix</keyword>
<dbReference type="GO" id="GO:0055085">
    <property type="term" value="P:transmembrane transport"/>
    <property type="evidence" value="ECO:0007669"/>
    <property type="project" value="InterPro"/>
</dbReference>
<evidence type="ECO:0000256" key="5">
    <source>
        <dbReference type="SAM" id="Phobius"/>
    </source>
</evidence>
<feature type="transmembrane region" description="Helical" evidence="5">
    <location>
        <begin position="250"/>
        <end position="273"/>
    </location>
</feature>
<dbReference type="Pfam" id="PF01740">
    <property type="entry name" value="STAS"/>
    <property type="match status" value="1"/>
</dbReference>
<feature type="transmembrane region" description="Helical" evidence="5">
    <location>
        <begin position="400"/>
        <end position="417"/>
    </location>
</feature>
<proteinExistence type="predicted"/>
<reference evidence="7 8" key="1">
    <citation type="submission" date="2018-10" db="EMBL/GenBank/DDBJ databases">
        <title>Isolation from cow dung.</title>
        <authorList>
            <person name="Ling L."/>
        </authorList>
    </citation>
    <scope>NUCLEOTIDE SEQUENCE [LARGE SCALE GENOMIC DNA]</scope>
    <source>
        <strain evidence="7 8">NEAU-LL90</strain>
    </source>
</reference>
<dbReference type="InterPro" id="IPR001902">
    <property type="entry name" value="SLC26A/SulP_fam"/>
</dbReference>
<keyword evidence="8" id="KW-1185">Reference proteome</keyword>
<feature type="transmembrane region" description="Helical" evidence="5">
    <location>
        <begin position="376"/>
        <end position="394"/>
    </location>
</feature>
<dbReference type="InterPro" id="IPR011547">
    <property type="entry name" value="SLC26A/SulP_dom"/>
</dbReference>
<dbReference type="EMBL" id="RFFH01000016">
    <property type="protein sequence ID" value="RMI29172.1"/>
    <property type="molecule type" value="Genomic_DNA"/>
</dbReference>
<dbReference type="RefSeq" id="WP_122191039.1">
    <property type="nucleotide sequence ID" value="NZ_RFFH01000016.1"/>
</dbReference>
<feature type="transmembrane region" description="Helical" evidence="5">
    <location>
        <begin position="350"/>
        <end position="369"/>
    </location>
</feature>
<evidence type="ECO:0000256" key="4">
    <source>
        <dbReference type="ARBA" id="ARBA00023136"/>
    </source>
</evidence>
<evidence type="ECO:0000256" key="1">
    <source>
        <dbReference type="ARBA" id="ARBA00004141"/>
    </source>
</evidence>
<dbReference type="Gene3D" id="3.30.750.24">
    <property type="entry name" value="STAS domain"/>
    <property type="match status" value="1"/>
</dbReference>
<name>A0A3M2KU48_9NOCA</name>
<dbReference type="PROSITE" id="PS50801">
    <property type="entry name" value="STAS"/>
    <property type="match status" value="1"/>
</dbReference>
<feature type="transmembrane region" description="Helical" evidence="5">
    <location>
        <begin position="135"/>
        <end position="153"/>
    </location>
</feature>
<feature type="domain" description="STAS" evidence="6">
    <location>
        <begin position="439"/>
        <end position="555"/>
    </location>
</feature>
<evidence type="ECO:0000313" key="8">
    <source>
        <dbReference type="Proteomes" id="UP000279275"/>
    </source>
</evidence>
<protein>
    <submittedName>
        <fullName evidence="7">SulP family inorganic anion transporter</fullName>
    </submittedName>
</protein>
<feature type="transmembrane region" description="Helical" evidence="5">
    <location>
        <begin position="58"/>
        <end position="87"/>
    </location>
</feature>
<feature type="transmembrane region" description="Helical" evidence="5">
    <location>
        <begin position="29"/>
        <end position="52"/>
    </location>
</feature>
<evidence type="ECO:0000313" key="7">
    <source>
        <dbReference type="EMBL" id="RMI29172.1"/>
    </source>
</evidence>
<dbReference type="InterPro" id="IPR036513">
    <property type="entry name" value="STAS_dom_sf"/>
</dbReference>
<feature type="transmembrane region" description="Helical" evidence="5">
    <location>
        <begin position="207"/>
        <end position="225"/>
    </location>
</feature>
<comment type="caution">
    <text evidence="7">The sequence shown here is derived from an EMBL/GenBank/DDBJ whole genome shotgun (WGS) entry which is preliminary data.</text>
</comment>
<sequence>MTNSGVRESLSKSVAAARAKLGRPRRIDLVAGAVTGLFSIPEGMAYASIAGFDPVAGLYAGIVPAVVGSLFTPTVLMITTLTSAIALTSRSVLGDAGLDVLQPGNVSALCLVVGILMLVLALIRAGVVLSFVSNAVMTGFSTGIALSIITGVFKDATGYKPPAHNKLAQVWQWLTGIGHWDRDATLVAIATVVVWAAARTVRRLEPLALLVSLVVVTLVATLSGIDVETVRGIAHIPAALPGISTPNWSAIPHLFGGGLAVAMVALAQGAGVAPSMPNPDGSRSNVNGEFAAQGLANVSAGLFSSMPVGGSLSRTGVAASVGARTRWAGIVSGPVLAIAVLLGGSLAEKIPMPVIGGLVMVIGLELITGKIGDIRLILQSSKLSALAMIVTFLATTTMPLHEAIVLGALLSLLLYCVQSARRDELTALTRVDGAWQREPVPAAFTPEQVVVVDYSGQGFFAESSRLQGEFPDPATGHRAVLILVLSGNPVPGTSLLKQFRRYETKLRDAGGHMIVAGVAPGTAKWLRRTGFADRVPIVPETPVVLGGLDTAMTQAREWLDRPPVSRA</sequence>
<evidence type="ECO:0000256" key="3">
    <source>
        <dbReference type="ARBA" id="ARBA00022989"/>
    </source>
</evidence>
<dbReference type="OrthoDB" id="9771198at2"/>
<feature type="transmembrane region" description="Helical" evidence="5">
    <location>
        <begin position="108"/>
        <end position="129"/>
    </location>
</feature>
<evidence type="ECO:0000256" key="2">
    <source>
        <dbReference type="ARBA" id="ARBA00022692"/>
    </source>
</evidence>
<accession>A0A3M2KU48</accession>
<gene>
    <name evidence="7" type="ORF">EBN03_26925</name>
</gene>
<feature type="transmembrane region" description="Helical" evidence="5">
    <location>
        <begin position="327"/>
        <end position="344"/>
    </location>
</feature>
<keyword evidence="2 5" id="KW-0812">Transmembrane</keyword>
<comment type="subcellular location">
    <subcellularLocation>
        <location evidence="1">Membrane</location>
        <topology evidence="1">Multi-pass membrane protein</topology>
    </subcellularLocation>
</comment>
<dbReference type="InterPro" id="IPR002645">
    <property type="entry name" value="STAS_dom"/>
</dbReference>